<dbReference type="GeneID" id="8233095"/>
<dbReference type="AlphaFoldDB" id="E0VYB7"/>
<protein>
    <recommendedName>
        <fullName evidence="1">Death domain-containing protein</fullName>
    </recommendedName>
</protein>
<dbReference type="Pfam" id="PF00531">
    <property type="entry name" value="Death"/>
    <property type="match status" value="1"/>
</dbReference>
<evidence type="ECO:0000313" key="3">
    <source>
        <dbReference type="EnsemblMetazoa" id="PHUM512560-PA"/>
    </source>
</evidence>
<proteinExistence type="predicted"/>
<dbReference type="CTD" id="8233095"/>
<organism>
    <name type="scientific">Pediculus humanus subsp. corporis</name>
    <name type="common">Body louse</name>
    <dbReference type="NCBI Taxonomy" id="121224"/>
    <lineage>
        <taxon>Eukaryota</taxon>
        <taxon>Metazoa</taxon>
        <taxon>Ecdysozoa</taxon>
        <taxon>Arthropoda</taxon>
        <taxon>Hexapoda</taxon>
        <taxon>Insecta</taxon>
        <taxon>Pterygota</taxon>
        <taxon>Neoptera</taxon>
        <taxon>Paraneoptera</taxon>
        <taxon>Psocodea</taxon>
        <taxon>Troctomorpha</taxon>
        <taxon>Phthiraptera</taxon>
        <taxon>Anoplura</taxon>
        <taxon>Pediculidae</taxon>
        <taxon>Pediculus</taxon>
    </lineage>
</organism>
<keyword evidence="4" id="KW-1185">Reference proteome</keyword>
<dbReference type="EnsemblMetazoa" id="PHUM512560-RA">
    <property type="protein sequence ID" value="PHUM512560-PA"/>
    <property type="gene ID" value="PHUM512560"/>
</dbReference>
<gene>
    <name evidence="3" type="primary">8233095</name>
    <name evidence="2" type="ORF">Phum_PHUM512560</name>
</gene>
<dbReference type="HOGENOM" id="CLU_698958_0_0_1"/>
<accession>E0VYB7</accession>
<dbReference type="Gene3D" id="1.10.533.10">
    <property type="entry name" value="Death Domain, Fas"/>
    <property type="match status" value="1"/>
</dbReference>
<reference evidence="2" key="2">
    <citation type="submission" date="2007-04" db="EMBL/GenBank/DDBJ databases">
        <title>The genome of the human body louse.</title>
        <authorList>
            <consortium name="The Human Body Louse Genome Consortium"/>
            <person name="Kirkness E."/>
            <person name="Walenz B."/>
            <person name="Hass B."/>
            <person name="Bruggner R."/>
            <person name="Strausberg R."/>
        </authorList>
    </citation>
    <scope>NUCLEOTIDE SEQUENCE</scope>
    <source>
        <strain evidence="2">USDA</strain>
    </source>
</reference>
<dbReference type="VEuPathDB" id="VectorBase:PHUM512560"/>
<name>E0VYB7_PEDHC</name>
<dbReference type="SUPFAM" id="SSF47986">
    <property type="entry name" value="DEATH domain"/>
    <property type="match status" value="1"/>
</dbReference>
<dbReference type="Proteomes" id="UP000009046">
    <property type="component" value="Unassembled WGS sequence"/>
</dbReference>
<reference evidence="2" key="1">
    <citation type="submission" date="2007-04" db="EMBL/GenBank/DDBJ databases">
        <title>Annotation of Pediculus humanus corporis strain USDA.</title>
        <authorList>
            <person name="Kirkness E."/>
            <person name="Hannick L."/>
            <person name="Hass B."/>
            <person name="Bruggner R."/>
            <person name="Lawson D."/>
            <person name="Bidwell S."/>
            <person name="Joardar V."/>
            <person name="Caler E."/>
            <person name="Walenz B."/>
            <person name="Inman J."/>
            <person name="Schobel S."/>
            <person name="Galinsky K."/>
            <person name="Amedeo P."/>
            <person name="Strausberg R."/>
        </authorList>
    </citation>
    <scope>NUCLEOTIDE SEQUENCE</scope>
    <source>
        <strain evidence="2">USDA</strain>
    </source>
</reference>
<dbReference type="PROSITE" id="PS50017">
    <property type="entry name" value="DEATH_DOMAIN"/>
    <property type="match status" value="1"/>
</dbReference>
<dbReference type="CDD" id="cd01670">
    <property type="entry name" value="Death"/>
    <property type="match status" value="1"/>
</dbReference>
<dbReference type="EMBL" id="DS235845">
    <property type="protein sequence ID" value="EEB18373.1"/>
    <property type="molecule type" value="Genomic_DNA"/>
</dbReference>
<dbReference type="EMBL" id="AAZO01006233">
    <property type="status" value="NOT_ANNOTATED_CDS"/>
    <property type="molecule type" value="Genomic_DNA"/>
</dbReference>
<feature type="domain" description="Death" evidence="1">
    <location>
        <begin position="74"/>
        <end position="140"/>
    </location>
</feature>
<reference evidence="3" key="3">
    <citation type="submission" date="2021-02" db="UniProtKB">
        <authorList>
            <consortium name="EnsemblMetazoa"/>
        </authorList>
    </citation>
    <scope>IDENTIFICATION</scope>
    <source>
        <strain evidence="3">USDA</strain>
    </source>
</reference>
<dbReference type="eggNOG" id="ENOG502S5J7">
    <property type="taxonomic scope" value="Eukaryota"/>
</dbReference>
<dbReference type="KEGG" id="phu:Phum_PHUM512560"/>
<dbReference type="GO" id="GO:0007165">
    <property type="term" value="P:signal transduction"/>
    <property type="evidence" value="ECO:0007669"/>
    <property type="project" value="InterPro"/>
</dbReference>
<evidence type="ECO:0000259" key="1">
    <source>
        <dbReference type="PROSITE" id="PS50017"/>
    </source>
</evidence>
<dbReference type="InterPro" id="IPR011029">
    <property type="entry name" value="DEATH-like_dom_sf"/>
</dbReference>
<evidence type="ECO:0000313" key="2">
    <source>
        <dbReference type="EMBL" id="EEB18373.1"/>
    </source>
</evidence>
<dbReference type="OMA" id="TAECITK"/>
<dbReference type="OrthoDB" id="6593154at2759"/>
<evidence type="ECO:0000313" key="4">
    <source>
        <dbReference type="Proteomes" id="UP000009046"/>
    </source>
</evidence>
<dbReference type="InterPro" id="IPR000488">
    <property type="entry name" value="Death_dom"/>
</dbReference>
<dbReference type="InParanoid" id="E0VYB7"/>
<sequence>MLNSRRNVVPNPELETLRAKALLETSSETTEWILHLIKKTSSIHAGFLFEDLKTLQNLCLYISETPNKITNAGWESLGYHLGLSISLLKVINHNNFSKEDPCFNVLLAYVQYEKASIGNILKALHTMGRLDVLSRIKNSINTLADIILQCNNMNINNSVIDDTSDYESLPTSEGCSASYDSSFAYSETESMIKPKLIPPAPFIFQNLKHNLDDVTQKIQQAVHDSESFDSLSNVNESNGVVVEKYKILNHNDSENNFMKFIKERLDKSTRIINNNNKNNNNNDNNYKPPPRKKKYALKIFLTFAQDGEHYAAEIAKKLRNNKKKDGDDDDDDDDDSQIGVLILSEHVELVTSDPQIFIEGSFHQVDYVCPIITPEYYKLITRKEKMMTSLEMEKFNNNNHLDACFVQYIYRLMNTHFVANDCLNEKIRCIIPEKTFSNFSIRRFLLTNPIFGSWFNYNDIDDVAKLLLKGLIYLHRVFCFAGRARAGRTMT</sequence>
<dbReference type="RefSeq" id="XP_002431111.1">
    <property type="nucleotide sequence ID" value="XM_002431066.1"/>
</dbReference>